<reference evidence="1 2" key="2">
    <citation type="journal article" date="2022" name="Mar. Drugs">
        <title>Bioassay-Guided Fractionation Leads to the Detection of Cholic Acid Generated by the Rare Thalassomonas sp.</title>
        <authorList>
            <person name="Pheiffer F."/>
            <person name="Schneider Y.K."/>
            <person name="Hansen E.H."/>
            <person name="Andersen J.H."/>
            <person name="Isaksson J."/>
            <person name="Busche T."/>
            <person name="R C."/>
            <person name="Kalinowski J."/>
            <person name="Zyl L.V."/>
            <person name="Trindade M."/>
        </authorList>
    </citation>
    <scope>NUCLEOTIDE SEQUENCE [LARGE SCALE GENOMIC DNA]</scope>
    <source>
        <strain evidence="1 2">A5K-106</strain>
    </source>
</reference>
<dbReference type="RefSeq" id="WP_160298363.1">
    <property type="nucleotide sequence ID" value="NZ_CP059735.1"/>
</dbReference>
<proteinExistence type="predicted"/>
<dbReference type="Proteomes" id="UP000032568">
    <property type="component" value="Chromosome"/>
</dbReference>
<evidence type="ECO:0000313" key="1">
    <source>
        <dbReference type="EMBL" id="WDD99184.1"/>
    </source>
</evidence>
<evidence type="ECO:0000313" key="2">
    <source>
        <dbReference type="Proteomes" id="UP000032568"/>
    </source>
</evidence>
<dbReference type="KEGG" id="tact:SG35_000395"/>
<keyword evidence="2" id="KW-1185">Reference proteome</keyword>
<protein>
    <submittedName>
        <fullName evidence="1">Uncharacterized protein</fullName>
    </submittedName>
</protein>
<name>A0AAE9YQ18_9GAMM</name>
<accession>A0AAE9YQ18</accession>
<gene>
    <name evidence="1" type="ORF">SG35_000395</name>
</gene>
<dbReference type="EMBL" id="CP059735">
    <property type="protein sequence ID" value="WDD99184.1"/>
    <property type="molecule type" value="Genomic_DNA"/>
</dbReference>
<dbReference type="AlphaFoldDB" id="A0AAE9YQ18"/>
<sequence>MRTLTQQEAGSVDGGLAFIPAAIYAARGAVALYGLFEAGRYAANEIYKD</sequence>
<organism evidence="1 2">
    <name type="scientific">Thalassomonas actiniarum</name>
    <dbReference type="NCBI Taxonomy" id="485447"/>
    <lineage>
        <taxon>Bacteria</taxon>
        <taxon>Pseudomonadati</taxon>
        <taxon>Pseudomonadota</taxon>
        <taxon>Gammaproteobacteria</taxon>
        <taxon>Alteromonadales</taxon>
        <taxon>Colwelliaceae</taxon>
        <taxon>Thalassomonas</taxon>
    </lineage>
</organism>
<reference evidence="1 2" key="1">
    <citation type="journal article" date="2015" name="Genome Announc.">
        <title>Draft Genome Sequences of Marine Isolates of Thalassomonas viridans and Thalassomonas actiniarum.</title>
        <authorList>
            <person name="Olonade I."/>
            <person name="van Zyl L.J."/>
            <person name="Trindade M."/>
        </authorList>
    </citation>
    <scope>NUCLEOTIDE SEQUENCE [LARGE SCALE GENOMIC DNA]</scope>
    <source>
        <strain evidence="1 2">A5K-106</strain>
    </source>
</reference>